<accession>R7ZU82</accession>
<dbReference type="EMBL" id="AQHR01000050">
    <property type="protein sequence ID" value="EON77700.1"/>
    <property type="molecule type" value="Genomic_DNA"/>
</dbReference>
<dbReference type="RefSeq" id="WP_010854057.1">
    <property type="nucleotide sequence ID" value="NZ_AQHR01000050.1"/>
</dbReference>
<dbReference type="AlphaFoldDB" id="R7ZU82"/>
<dbReference type="OrthoDB" id="1442006at2"/>
<proteinExistence type="predicted"/>
<name>R7ZU82_9BACT</name>
<dbReference type="Proteomes" id="UP000013909">
    <property type="component" value="Unassembled WGS sequence"/>
</dbReference>
<evidence type="ECO:0000313" key="2">
    <source>
        <dbReference type="Proteomes" id="UP000013909"/>
    </source>
</evidence>
<evidence type="ECO:0000313" key="1">
    <source>
        <dbReference type="EMBL" id="EON77700.1"/>
    </source>
</evidence>
<organism evidence="1 2">
    <name type="scientific">Lunatimonas lonarensis</name>
    <dbReference type="NCBI Taxonomy" id="1232681"/>
    <lineage>
        <taxon>Bacteria</taxon>
        <taxon>Pseudomonadati</taxon>
        <taxon>Bacteroidota</taxon>
        <taxon>Cytophagia</taxon>
        <taxon>Cytophagales</taxon>
        <taxon>Cyclobacteriaceae</taxon>
    </lineage>
</organism>
<keyword evidence="2" id="KW-1185">Reference proteome</keyword>
<comment type="caution">
    <text evidence="1">The sequence shown here is derived from an EMBL/GenBank/DDBJ whole genome shotgun (WGS) entry which is preliminary data.</text>
</comment>
<reference evidence="1 2" key="1">
    <citation type="submission" date="2013-02" db="EMBL/GenBank/DDBJ databases">
        <title>A novel strain isolated from Lonar lake, Maharashtra, India.</title>
        <authorList>
            <person name="Singh A."/>
        </authorList>
    </citation>
    <scope>NUCLEOTIDE SEQUENCE [LARGE SCALE GENOMIC DNA]</scope>
    <source>
        <strain evidence="1 2">AK24</strain>
    </source>
</reference>
<gene>
    <name evidence="1" type="ORF">ADIS_1919</name>
</gene>
<sequence length="115" mass="13288">MTNYKTDGNEYMGHLQEQLVALKNTKGRVGISDLEEIVINFACFEILELRRNGVEDLFIETNIINSITKAASQLVPQYDDSHAAIAKMQIPMNCDWEGMWEHLKRYYLNNFNTSI</sequence>
<protein>
    <submittedName>
        <fullName evidence="1">Uncharacterized protein</fullName>
    </submittedName>
</protein>